<dbReference type="Gene3D" id="1.10.3470.10">
    <property type="entry name" value="ABC transporter involved in vitamin B12 uptake, BtuC"/>
    <property type="match status" value="1"/>
</dbReference>
<sequence length="268" mass="29353">MFTYSFMQYAFIASFFISIICAIMGVFVVARKTAFYTHTLSEISFSGASFAIFAGISPITGMLLFTITSSIFVSLTGRNMNQRESSVSVFSAIFIGLGVLFLSLSNKQSSYATNILFGSIVGISRANVTELLILIAIILCITGIMFRKLKYISFDTIGAQYNAKNTAWISSLFLILVACTVSVTAQIVGSLLIFSLLTIPASSAKYLAHSVHSMMLLSFVFALFGTWMGLYLSYITNWPVSFFITFIEGIIYGLALAYAKIPNSSNNR</sequence>
<proteinExistence type="inferred from homology"/>
<reference evidence="8" key="1">
    <citation type="submission" date="2021-05" db="EMBL/GenBank/DDBJ databases">
        <title>Pangenome of Leuconostoc gelidum warrants species status for Leuconostoc gelidum subsp. gasicomitatum.</title>
        <authorList>
            <person name="Johansson P."/>
            <person name="Sade E."/>
            <person name="Hultman J."/>
            <person name="Auvinen P."/>
            <person name="Bjorkroth J."/>
        </authorList>
    </citation>
    <scope>NUCLEOTIDE SEQUENCE</scope>
    <source>
        <strain evidence="8">A.21.4</strain>
    </source>
</reference>
<feature type="transmembrane region" description="Helical" evidence="7">
    <location>
        <begin position="166"/>
        <end position="199"/>
    </location>
</feature>
<keyword evidence="4 7" id="KW-1133">Transmembrane helix</keyword>
<feature type="transmembrane region" description="Helical" evidence="7">
    <location>
        <begin position="50"/>
        <end position="75"/>
    </location>
</feature>
<dbReference type="PANTHER" id="PTHR30477:SF0">
    <property type="entry name" value="METAL TRANSPORT SYSTEM MEMBRANE PROTEIN TM_0125-RELATED"/>
    <property type="match status" value="1"/>
</dbReference>
<dbReference type="GO" id="GO:0055085">
    <property type="term" value="P:transmembrane transport"/>
    <property type="evidence" value="ECO:0007669"/>
    <property type="project" value="InterPro"/>
</dbReference>
<dbReference type="RefSeq" id="WP_224143902.1">
    <property type="nucleotide sequence ID" value="NZ_CBCPIF010000001.1"/>
</dbReference>
<evidence type="ECO:0000256" key="5">
    <source>
        <dbReference type="ARBA" id="ARBA00023136"/>
    </source>
</evidence>
<dbReference type="SUPFAM" id="SSF81345">
    <property type="entry name" value="ABC transporter involved in vitamin B12 uptake, BtuC"/>
    <property type="match status" value="1"/>
</dbReference>
<dbReference type="PANTHER" id="PTHR30477">
    <property type="entry name" value="ABC-TRANSPORTER METAL-BINDING PROTEIN"/>
    <property type="match status" value="1"/>
</dbReference>
<feature type="transmembrane region" description="Helical" evidence="7">
    <location>
        <begin position="126"/>
        <end position="146"/>
    </location>
</feature>
<dbReference type="Pfam" id="PF00950">
    <property type="entry name" value="ABC-3"/>
    <property type="match status" value="1"/>
</dbReference>
<evidence type="ECO:0000256" key="7">
    <source>
        <dbReference type="SAM" id="Phobius"/>
    </source>
</evidence>
<feature type="transmembrane region" description="Helical" evidence="7">
    <location>
        <begin position="211"/>
        <end position="234"/>
    </location>
</feature>
<keyword evidence="3 6" id="KW-0812">Transmembrane</keyword>
<keyword evidence="6" id="KW-0813">Transport</keyword>
<dbReference type="EMBL" id="JAHBFI010000001">
    <property type="protein sequence ID" value="MBZ5961592.1"/>
    <property type="molecule type" value="Genomic_DNA"/>
</dbReference>
<comment type="similarity">
    <text evidence="2 6">Belongs to the ABC-3 integral membrane protein family.</text>
</comment>
<evidence type="ECO:0000313" key="9">
    <source>
        <dbReference type="Proteomes" id="UP000752647"/>
    </source>
</evidence>
<comment type="subcellular location">
    <subcellularLocation>
        <location evidence="6">Cell membrane</location>
        <topology evidence="6">Multi-pass membrane protein</topology>
    </subcellularLocation>
    <subcellularLocation>
        <location evidence="1">Membrane</location>
        <topology evidence="1">Multi-pass membrane protein</topology>
    </subcellularLocation>
</comment>
<organism evidence="8 9">
    <name type="scientific">Leuconostoc gasicomitatum</name>
    <dbReference type="NCBI Taxonomy" id="115778"/>
    <lineage>
        <taxon>Bacteria</taxon>
        <taxon>Bacillati</taxon>
        <taxon>Bacillota</taxon>
        <taxon>Bacilli</taxon>
        <taxon>Lactobacillales</taxon>
        <taxon>Lactobacillaceae</taxon>
        <taxon>Leuconostoc</taxon>
        <taxon>Leuconostoc gelidum group</taxon>
    </lineage>
</organism>
<accession>A0A9Q3XUH6</accession>
<feature type="transmembrane region" description="Helical" evidence="7">
    <location>
        <begin position="87"/>
        <end position="105"/>
    </location>
</feature>
<keyword evidence="5 7" id="KW-0472">Membrane</keyword>
<evidence type="ECO:0000256" key="4">
    <source>
        <dbReference type="ARBA" id="ARBA00022989"/>
    </source>
</evidence>
<comment type="caution">
    <text evidence="8">The sequence shown here is derived from an EMBL/GenBank/DDBJ whole genome shotgun (WGS) entry which is preliminary data.</text>
</comment>
<feature type="transmembrane region" description="Helical" evidence="7">
    <location>
        <begin position="240"/>
        <end position="259"/>
    </location>
</feature>
<evidence type="ECO:0000313" key="8">
    <source>
        <dbReference type="EMBL" id="MBZ5961592.1"/>
    </source>
</evidence>
<dbReference type="InterPro" id="IPR001626">
    <property type="entry name" value="ABC_TroCD"/>
</dbReference>
<feature type="transmembrane region" description="Helical" evidence="7">
    <location>
        <begin position="6"/>
        <end position="29"/>
    </location>
</feature>
<name>A0A9Q3XUH6_9LACO</name>
<dbReference type="InterPro" id="IPR037294">
    <property type="entry name" value="ABC_BtuC-like"/>
</dbReference>
<dbReference type="Proteomes" id="UP000752647">
    <property type="component" value="Unassembled WGS sequence"/>
</dbReference>
<evidence type="ECO:0000256" key="1">
    <source>
        <dbReference type="ARBA" id="ARBA00004141"/>
    </source>
</evidence>
<evidence type="ECO:0000256" key="6">
    <source>
        <dbReference type="RuleBase" id="RU003943"/>
    </source>
</evidence>
<evidence type="ECO:0000256" key="2">
    <source>
        <dbReference type="ARBA" id="ARBA00008034"/>
    </source>
</evidence>
<dbReference type="AlphaFoldDB" id="A0A9Q3XUH6"/>
<protein>
    <submittedName>
        <fullName evidence="8">Metal ABC transporter permease</fullName>
    </submittedName>
</protein>
<gene>
    <name evidence="8" type="ORF">KIJ12_00150</name>
</gene>
<dbReference type="GO" id="GO:0043190">
    <property type="term" value="C:ATP-binding cassette (ABC) transporter complex"/>
    <property type="evidence" value="ECO:0007669"/>
    <property type="project" value="InterPro"/>
</dbReference>
<evidence type="ECO:0000256" key="3">
    <source>
        <dbReference type="ARBA" id="ARBA00022692"/>
    </source>
</evidence>